<dbReference type="PROSITE" id="PS50011">
    <property type="entry name" value="PROTEIN_KINASE_DOM"/>
    <property type="match status" value="1"/>
</dbReference>
<dbReference type="InterPro" id="IPR013103">
    <property type="entry name" value="RVT_2"/>
</dbReference>
<gene>
    <name evidence="4" type="ORF">FSB_LOCUS44306</name>
</gene>
<dbReference type="Pfam" id="PF00069">
    <property type="entry name" value="Pkinase"/>
    <property type="match status" value="1"/>
</dbReference>
<dbReference type="EMBL" id="OIVN01004274">
    <property type="protein sequence ID" value="SPD16424.1"/>
    <property type="molecule type" value="Genomic_DNA"/>
</dbReference>
<dbReference type="PANTHER" id="PTHR11439:SF455">
    <property type="entry name" value="RLK (RECEPTOR-LIKE PROTEIN KINASE) 8, PUTATIVE-RELATED"/>
    <property type="match status" value="1"/>
</dbReference>
<evidence type="ECO:0000259" key="3">
    <source>
        <dbReference type="PROSITE" id="PS51153"/>
    </source>
</evidence>
<dbReference type="FunFam" id="1.10.510.10:FF:000330">
    <property type="entry name" value="3-phosphoinositide-dependent protein kinase 2-like"/>
    <property type="match status" value="1"/>
</dbReference>
<dbReference type="GO" id="GO:0004672">
    <property type="term" value="F:protein kinase activity"/>
    <property type="evidence" value="ECO:0007669"/>
    <property type="project" value="InterPro"/>
</dbReference>
<dbReference type="Pfam" id="PF14593">
    <property type="entry name" value="PH_3"/>
    <property type="match status" value="1"/>
</dbReference>
<feature type="region of interest" description="Disordered" evidence="1">
    <location>
        <begin position="304"/>
        <end position="351"/>
    </location>
</feature>
<dbReference type="FunFam" id="2.30.29.30:FF:000305">
    <property type="entry name" value="3-phosphoinositide-dependent protein kinase 1"/>
    <property type="match status" value="1"/>
</dbReference>
<feature type="region of interest" description="Disordered" evidence="1">
    <location>
        <begin position="1"/>
        <end position="25"/>
    </location>
</feature>
<dbReference type="InterPro" id="IPR008271">
    <property type="entry name" value="Ser/Thr_kinase_AS"/>
</dbReference>
<dbReference type="PANTHER" id="PTHR11439">
    <property type="entry name" value="GAG-POL-RELATED RETROTRANSPOSON"/>
    <property type="match status" value="1"/>
</dbReference>
<feature type="region of interest" description="Disordered" evidence="1">
    <location>
        <begin position="707"/>
        <end position="746"/>
    </location>
</feature>
<feature type="compositionally biased region" description="Polar residues" evidence="1">
    <location>
        <begin position="15"/>
        <end position="25"/>
    </location>
</feature>
<dbReference type="PROSITE" id="PS51153">
    <property type="entry name" value="RPW8"/>
    <property type="match status" value="1"/>
</dbReference>
<feature type="domain" description="Protein kinase" evidence="2">
    <location>
        <begin position="1"/>
        <end position="290"/>
    </location>
</feature>
<dbReference type="CDD" id="cd09272">
    <property type="entry name" value="RNase_HI_RT_Ty1"/>
    <property type="match status" value="1"/>
</dbReference>
<evidence type="ECO:0000256" key="1">
    <source>
        <dbReference type="SAM" id="MobiDB-lite"/>
    </source>
</evidence>
<organism evidence="4">
    <name type="scientific">Fagus sylvatica</name>
    <name type="common">Beechnut</name>
    <dbReference type="NCBI Taxonomy" id="28930"/>
    <lineage>
        <taxon>Eukaryota</taxon>
        <taxon>Viridiplantae</taxon>
        <taxon>Streptophyta</taxon>
        <taxon>Embryophyta</taxon>
        <taxon>Tracheophyta</taxon>
        <taxon>Spermatophyta</taxon>
        <taxon>Magnoliopsida</taxon>
        <taxon>eudicotyledons</taxon>
        <taxon>Gunneridae</taxon>
        <taxon>Pentapetalae</taxon>
        <taxon>rosids</taxon>
        <taxon>fabids</taxon>
        <taxon>Fagales</taxon>
        <taxon>Fagaceae</taxon>
        <taxon>Fagus</taxon>
    </lineage>
</organism>
<dbReference type="InterPro" id="IPR011009">
    <property type="entry name" value="Kinase-like_dom_sf"/>
</dbReference>
<dbReference type="Gene3D" id="2.30.29.30">
    <property type="entry name" value="Pleckstrin-homology domain (PH domain)/Phosphotyrosine-binding domain (PTB)"/>
    <property type="match status" value="1"/>
</dbReference>
<feature type="compositionally biased region" description="Basic and acidic residues" evidence="1">
    <location>
        <begin position="1"/>
        <end position="12"/>
    </location>
</feature>
<feature type="domain" description="RPW8" evidence="3">
    <location>
        <begin position="472"/>
        <end position="622"/>
    </location>
</feature>
<dbReference type="Pfam" id="PF05659">
    <property type="entry name" value="RPW8"/>
    <property type="match status" value="1"/>
</dbReference>
<dbReference type="SMART" id="SM00220">
    <property type="entry name" value="S_TKc"/>
    <property type="match status" value="1"/>
</dbReference>
<dbReference type="GO" id="GO:0005524">
    <property type="term" value="F:ATP binding"/>
    <property type="evidence" value="ECO:0007669"/>
    <property type="project" value="InterPro"/>
</dbReference>
<evidence type="ECO:0000313" key="4">
    <source>
        <dbReference type="EMBL" id="SPD16424.1"/>
    </source>
</evidence>
<dbReference type="InterPro" id="IPR008808">
    <property type="entry name" value="Powdery_mildew-R_dom"/>
</dbReference>
<dbReference type="InterPro" id="IPR033931">
    <property type="entry name" value="PDK1-typ_PH"/>
</dbReference>
<dbReference type="Pfam" id="PF07727">
    <property type="entry name" value="RVT_2"/>
    <property type="match status" value="1"/>
</dbReference>
<dbReference type="SUPFAM" id="SSF56112">
    <property type="entry name" value="Protein kinase-like (PK-like)"/>
    <property type="match status" value="1"/>
</dbReference>
<dbReference type="InterPro" id="IPR011993">
    <property type="entry name" value="PH-like_dom_sf"/>
</dbReference>
<dbReference type="SUPFAM" id="SSF50729">
    <property type="entry name" value="PH domain-like"/>
    <property type="match status" value="1"/>
</dbReference>
<feature type="compositionally biased region" description="Low complexity" evidence="1">
    <location>
        <begin position="707"/>
        <end position="743"/>
    </location>
</feature>
<accession>A0A2N9HXK0</accession>
<evidence type="ECO:0000259" key="2">
    <source>
        <dbReference type="PROSITE" id="PS50011"/>
    </source>
</evidence>
<sequence length="1283" mass="143660">MLAMEKDFDSKLKLQGNSSNGGTVQRSKSFAFRAPQENFTIQDFELGKIYGVGSYSKFPFVLCGSFGRNVMPVRLKALSDMALESCEGGELFDQITRKGRLSEDEARFYAAEVVDALEYIHSLGLIHRDIKPENLLLTADGHIKIADFGSVKPMRDSQITVLPNAASDDKACTFVGTAAYVPPEVLNSSPATFGNDLWALGCTLYQMLSGTSPFKDASEWLIFQRIIARDIRFPDYFSQEARDLVDRLLVSYYLGCTWLEATTVMQDLDPSRRPGAGPDGYAVLKMHPFFKGIDWKNLRGQSPPKLAREAGVQSSEGEDVNDSSWNPSHIGDGSARQADGNCGAASSSEGSGHITRLASIDSFDSKWQQFLDPGESVLMISMVKKLQKLTSKKVQLILTNKPKLIYVDPSKLIVKGNIIWSDNPNDLSIQVTSPTHFKICTPKKVMSFEDAKQRAWQWKKAIEGLQNRLQRKVMAELVGGAALGAVFGAVFAVLHDTVKNVGSEVREFKSVLTSLESKLDLLAPVVEEISLLNREEETKSLVEDMKKAEELIRIFSAMEGWTGKFQVHHSKQLTELEKAIENFCKVHMPAQNKRDTSQISQILEDTSQTIWEEFKAFREEHKLKKEKTQILLTPGQCSHTTSLEQYGRDLLIKESVFPFHKSSSVQPPIPPSWLNTNLSFHTCPLTPILGSGPVVSSPPSILGPHPSLSSIPLLDPPSDISPTLSSNSPHLPSVPHPHSSSHPMQTRAKSGIFKPKQFHHTLVTDYLNTEPPTYKIASQLPQWQDAMTSEFQALQRQNTWTLVPSSSTQNLVGCRWVYKLKRNSDGSIARYKARLVAKGYHQQQGMDYDETFSPVVKPATVRLILSIAAQQNWSLKQLDVSNAFLHGLLKENVYMQQPPGFIDPQYPKHVCQLQKALYGLKQAPRAWFERFTSHLLTMGFTPSLADPSLFLYRQGSTVVYLLLYVDDIIVTGNQPTVVQSLITKLAQEFDIKDLGQLKFFLGLQIDYRSSGFFVHQQKYATDLLAKFNMSTCKPCSTPFVSLSRIRKDDGIPLSDPTPFRSMVGGLQYLTFTRPDLSYAVNHICQFMHQPTDHHLVAAKRILRYVQGTLHHGLTFRPGPLSLTAFTDSDWAGDPMDRRSTTGLIVFLGHNPITWQSKKQPTVARSSTEAEYRALANCAADLAWVRMVLKDLGIFLHAPPTIWCDNLSALALATNPVFHARTKHVEVDYHFIREKVTNRDLQLHHISTDDQLADILTKALPSPRFRYLQDKLMPHSPSHQFEGG</sequence>
<dbReference type="Gene3D" id="1.10.510.10">
    <property type="entry name" value="Transferase(Phosphotransferase) domain 1"/>
    <property type="match status" value="1"/>
</dbReference>
<proteinExistence type="predicted"/>
<protein>
    <recommendedName>
        <fullName evidence="5">Protein kinase domain-containing protein</fullName>
    </recommendedName>
</protein>
<name>A0A2N9HXK0_FAGSY</name>
<dbReference type="InterPro" id="IPR043502">
    <property type="entry name" value="DNA/RNA_pol_sf"/>
</dbReference>
<dbReference type="InterPro" id="IPR000719">
    <property type="entry name" value="Prot_kinase_dom"/>
</dbReference>
<reference evidence="4" key="1">
    <citation type="submission" date="2018-02" db="EMBL/GenBank/DDBJ databases">
        <authorList>
            <person name="Cohen D.B."/>
            <person name="Kent A.D."/>
        </authorList>
    </citation>
    <scope>NUCLEOTIDE SEQUENCE</scope>
</reference>
<dbReference type="PROSITE" id="PS00108">
    <property type="entry name" value="PROTEIN_KINASE_ST"/>
    <property type="match status" value="1"/>
</dbReference>
<dbReference type="SUPFAM" id="SSF56672">
    <property type="entry name" value="DNA/RNA polymerases"/>
    <property type="match status" value="1"/>
</dbReference>
<evidence type="ECO:0008006" key="5">
    <source>
        <dbReference type="Google" id="ProtNLM"/>
    </source>
</evidence>